<dbReference type="InterPro" id="IPR036249">
    <property type="entry name" value="Thioredoxin-like_sf"/>
</dbReference>
<dbReference type="InterPro" id="IPR010987">
    <property type="entry name" value="Glutathione-S-Trfase_C-like"/>
</dbReference>
<dbReference type="Gene3D" id="1.20.1050.10">
    <property type="match status" value="1"/>
</dbReference>
<feature type="domain" description="GST C-terminal" evidence="2">
    <location>
        <begin position="86"/>
        <end position="209"/>
    </location>
</feature>
<comment type="caution">
    <text evidence="3">The sequence shown here is derived from an EMBL/GenBank/DDBJ whole genome shotgun (WGS) entry which is preliminary data.</text>
</comment>
<dbReference type="EMBL" id="MLJW01000924">
    <property type="protein sequence ID" value="OIQ81437.1"/>
    <property type="molecule type" value="Genomic_DNA"/>
</dbReference>
<dbReference type="PROSITE" id="PS50404">
    <property type="entry name" value="GST_NTER"/>
    <property type="match status" value="1"/>
</dbReference>
<dbReference type="InterPro" id="IPR036282">
    <property type="entry name" value="Glutathione-S-Trfase_C_sf"/>
</dbReference>
<dbReference type="Pfam" id="PF13410">
    <property type="entry name" value="GST_C_2"/>
    <property type="match status" value="1"/>
</dbReference>
<evidence type="ECO:0000259" key="2">
    <source>
        <dbReference type="PROSITE" id="PS50405"/>
    </source>
</evidence>
<dbReference type="CDD" id="cd03182">
    <property type="entry name" value="GST_C_GTT2_like"/>
    <property type="match status" value="1"/>
</dbReference>
<keyword evidence="3" id="KW-0560">Oxidoreductase</keyword>
<dbReference type="PANTHER" id="PTHR44051">
    <property type="entry name" value="GLUTATHIONE S-TRANSFERASE-RELATED"/>
    <property type="match status" value="1"/>
</dbReference>
<proteinExistence type="predicted"/>
<sequence length="209" mass="23182">MKFYDCGTAPSPRRVRMFMAEKGITLDTVEVDLAKGEQLTDAFSAINPHCTVPALELDDGTVLLDSNSICLYLDEVFPGPRLTGETPKERAVIAMWQRDLDLNGLGAVAECFRNSAKGLRNRALTGPVDYAQIPELAERGRLRVRQFFADLDRRLGESQYIAGDHFTVADITAFISVEFARAIKETVPEGAVNLRRWHEAVASRPSARV</sequence>
<dbReference type="AlphaFoldDB" id="A0A1J5QZV6"/>
<name>A0A1J5QZV6_9ZZZZ</name>
<dbReference type="InterPro" id="IPR040079">
    <property type="entry name" value="Glutathione_S-Trfase"/>
</dbReference>
<dbReference type="SFLD" id="SFLDG00358">
    <property type="entry name" value="Main_(cytGST)"/>
    <property type="match status" value="1"/>
</dbReference>
<feature type="domain" description="GST N-terminal" evidence="1">
    <location>
        <begin position="1"/>
        <end position="81"/>
    </location>
</feature>
<dbReference type="PROSITE" id="PS50405">
    <property type="entry name" value="GST_CTER"/>
    <property type="match status" value="1"/>
</dbReference>
<dbReference type="Pfam" id="PF13409">
    <property type="entry name" value="GST_N_2"/>
    <property type="match status" value="1"/>
</dbReference>
<organism evidence="3">
    <name type="scientific">mine drainage metagenome</name>
    <dbReference type="NCBI Taxonomy" id="410659"/>
    <lineage>
        <taxon>unclassified sequences</taxon>
        <taxon>metagenomes</taxon>
        <taxon>ecological metagenomes</taxon>
    </lineage>
</organism>
<dbReference type="EC" id="1.11.1.-" evidence="3"/>
<dbReference type="GO" id="GO:0004601">
    <property type="term" value="F:peroxidase activity"/>
    <property type="evidence" value="ECO:0007669"/>
    <property type="project" value="UniProtKB-KW"/>
</dbReference>
<reference evidence="3" key="1">
    <citation type="submission" date="2016-10" db="EMBL/GenBank/DDBJ databases">
        <title>Sequence of Gallionella enrichment culture.</title>
        <authorList>
            <person name="Poehlein A."/>
            <person name="Muehling M."/>
            <person name="Daniel R."/>
        </authorList>
    </citation>
    <scope>NUCLEOTIDE SEQUENCE</scope>
</reference>
<dbReference type="InterPro" id="IPR034346">
    <property type="entry name" value="Gtt2-like_C"/>
</dbReference>
<dbReference type="PANTHER" id="PTHR44051:SF8">
    <property type="entry name" value="GLUTATHIONE S-TRANSFERASE GSTA"/>
    <property type="match status" value="1"/>
</dbReference>
<dbReference type="SUPFAM" id="SSF52833">
    <property type="entry name" value="Thioredoxin-like"/>
    <property type="match status" value="1"/>
</dbReference>
<evidence type="ECO:0000259" key="1">
    <source>
        <dbReference type="PROSITE" id="PS50404"/>
    </source>
</evidence>
<accession>A0A1J5QZV6</accession>
<keyword evidence="3" id="KW-0575">Peroxidase</keyword>
<dbReference type="InterPro" id="IPR004045">
    <property type="entry name" value="Glutathione_S-Trfase_N"/>
</dbReference>
<protein>
    <submittedName>
        <fullName evidence="3">Disulfide-bond oxidoreductase YfcG</fullName>
        <ecNumber evidence="3">1.11.1.-</ecNumber>
        <ecNumber evidence="3">1.8.4.-</ecNumber>
    </submittedName>
</protein>
<dbReference type="SUPFAM" id="SSF47616">
    <property type="entry name" value="GST C-terminal domain-like"/>
    <property type="match status" value="1"/>
</dbReference>
<dbReference type="CDD" id="cd03051">
    <property type="entry name" value="GST_N_GTT2_like"/>
    <property type="match status" value="1"/>
</dbReference>
<dbReference type="InterPro" id="IPR034345">
    <property type="entry name" value="Gtt2-like_N"/>
</dbReference>
<dbReference type="EC" id="1.8.4.-" evidence="3"/>
<dbReference type="SFLD" id="SFLDS00019">
    <property type="entry name" value="Glutathione_Transferase_(cytos"/>
    <property type="match status" value="1"/>
</dbReference>
<evidence type="ECO:0000313" key="3">
    <source>
        <dbReference type="EMBL" id="OIQ81437.1"/>
    </source>
</evidence>
<dbReference type="Gene3D" id="3.40.30.10">
    <property type="entry name" value="Glutaredoxin"/>
    <property type="match status" value="1"/>
</dbReference>
<gene>
    <name evidence="3" type="primary">yfcG_4</name>
    <name evidence="3" type="ORF">GALL_367920</name>
</gene>